<name>A0A1I6AZM6_HYMAR</name>
<evidence type="ECO:0000313" key="2">
    <source>
        <dbReference type="Proteomes" id="UP000199029"/>
    </source>
</evidence>
<reference evidence="2" key="1">
    <citation type="submission" date="2016-10" db="EMBL/GenBank/DDBJ databases">
        <authorList>
            <person name="Varghese N."/>
            <person name="Submissions S."/>
        </authorList>
    </citation>
    <scope>NUCLEOTIDE SEQUENCE [LARGE SCALE GENOMIC DNA]</scope>
    <source>
        <strain evidence="2">OR362-8,ATCC BAA-1266,JCM 13504</strain>
    </source>
</reference>
<dbReference type="Proteomes" id="UP000199029">
    <property type="component" value="Unassembled WGS sequence"/>
</dbReference>
<dbReference type="EMBL" id="FOXS01000006">
    <property type="protein sequence ID" value="SFQ74093.1"/>
    <property type="molecule type" value="Genomic_DNA"/>
</dbReference>
<gene>
    <name evidence="1" type="ORF">SAMN04515668_4089</name>
</gene>
<dbReference type="AlphaFoldDB" id="A0A1I6AZM6"/>
<evidence type="ECO:0000313" key="1">
    <source>
        <dbReference type="EMBL" id="SFQ74093.1"/>
    </source>
</evidence>
<proteinExistence type="predicted"/>
<sequence length="58" mass="6583">MLSLRSTLSRLNDSFRGDKMLPSSAWQTIGFTTTRERLAYGDLQLGFAQLDRCSREAN</sequence>
<keyword evidence="2" id="KW-1185">Reference proteome</keyword>
<protein>
    <submittedName>
        <fullName evidence="1">Uncharacterized protein</fullName>
    </submittedName>
</protein>
<organism evidence="1 2">
    <name type="scientific">Hymenobacter arizonensis</name>
    <name type="common">Siccationidurans arizonensis</name>
    <dbReference type="NCBI Taxonomy" id="1227077"/>
    <lineage>
        <taxon>Bacteria</taxon>
        <taxon>Pseudomonadati</taxon>
        <taxon>Bacteroidota</taxon>
        <taxon>Cytophagia</taxon>
        <taxon>Cytophagales</taxon>
        <taxon>Hymenobacteraceae</taxon>
        <taxon>Hymenobacter</taxon>
    </lineage>
</organism>
<accession>A0A1I6AZM6</accession>